<evidence type="ECO:0000259" key="2">
    <source>
        <dbReference type="PROSITE" id="PS50878"/>
    </source>
</evidence>
<dbReference type="EMBL" id="BKCJ010009534">
    <property type="protein sequence ID" value="GEU87415.1"/>
    <property type="molecule type" value="Genomic_DNA"/>
</dbReference>
<sequence>MSKLDRFLVTDGILSLFPSITALCLDRHLSDHRPILLHEFGVKNTLISELGDIDKALDQGNVSDTVLLKRMELMCQLQDINMLEARESLQKSKIKWTIEGDENSKFFHGIINKKRSQLSIREAVWDCGENKSPGPDGYTFEFFRKFWSFVGPDFCSAVEHFFVNGYFSKGCKSSFIALIPKVTDAKFVTDFRPISLIGCVYTVVTKILANRLAMVIFDLISGTQSASVAKRQILDGPFILNKLLNWCKKTKKQAMFFKVDFAKSYDSLRWDYLLDILQAFGFGPNWSRWIRDTFSSAKASILVNGSPTSKFFFFRGLKQGPTISHLFYADDAMFIREWSESNLKSIVTILNCFFLASGLKINIQKSQLLGVGVPRSSVAQAAAKIGCAILHHQFRYLRVMVGECMSRSSAWDGSVHKLRSRLSKWKVKTLSIRGRLTLLKSMLGASPLYNMSIFKIPKGVLKDMEAIRSKFFNGADSSKRKITWIAWEKVLAAKKMEG</sequence>
<dbReference type="PANTHER" id="PTHR33116:SF78">
    <property type="entry name" value="OS12G0587133 PROTEIN"/>
    <property type="match status" value="1"/>
</dbReference>
<dbReference type="InterPro" id="IPR007110">
    <property type="entry name" value="Ig-like_dom"/>
</dbReference>
<organism evidence="3">
    <name type="scientific">Tanacetum cinerariifolium</name>
    <name type="common">Dalmatian daisy</name>
    <name type="synonym">Chrysanthemum cinerariifolium</name>
    <dbReference type="NCBI Taxonomy" id="118510"/>
    <lineage>
        <taxon>Eukaryota</taxon>
        <taxon>Viridiplantae</taxon>
        <taxon>Streptophyta</taxon>
        <taxon>Embryophyta</taxon>
        <taxon>Tracheophyta</taxon>
        <taxon>Spermatophyta</taxon>
        <taxon>Magnoliopsida</taxon>
        <taxon>eudicotyledons</taxon>
        <taxon>Gunneridae</taxon>
        <taxon>Pentapetalae</taxon>
        <taxon>asterids</taxon>
        <taxon>campanulids</taxon>
        <taxon>Asterales</taxon>
        <taxon>Asteraceae</taxon>
        <taxon>Asteroideae</taxon>
        <taxon>Anthemideae</taxon>
        <taxon>Anthemidinae</taxon>
        <taxon>Tanacetum</taxon>
    </lineage>
</organism>
<protein>
    <submittedName>
        <fullName evidence="3">RNA-directed DNA polymerase, eukaryota</fullName>
    </submittedName>
</protein>
<gene>
    <name evidence="3" type="ORF">Tci_059393</name>
</gene>
<feature type="domain" description="Reverse transcriptase" evidence="2">
    <location>
        <begin position="160"/>
        <end position="401"/>
    </location>
</feature>
<dbReference type="PANTHER" id="PTHR33116">
    <property type="entry name" value="REVERSE TRANSCRIPTASE ZINC-BINDING DOMAIN-CONTAINING PROTEIN-RELATED-RELATED"/>
    <property type="match status" value="1"/>
</dbReference>
<dbReference type="CDD" id="cd01650">
    <property type="entry name" value="RT_nLTR_like"/>
    <property type="match status" value="1"/>
</dbReference>
<feature type="domain" description="Ig-like" evidence="1">
    <location>
        <begin position="34"/>
        <end position="127"/>
    </location>
</feature>
<dbReference type="Pfam" id="PF00078">
    <property type="entry name" value="RVT_1"/>
    <property type="match status" value="1"/>
</dbReference>
<keyword evidence="3" id="KW-0808">Transferase</keyword>
<dbReference type="AlphaFoldDB" id="A0A6L2NS79"/>
<dbReference type="InterPro" id="IPR000477">
    <property type="entry name" value="RT_dom"/>
</dbReference>
<dbReference type="InterPro" id="IPR043502">
    <property type="entry name" value="DNA/RNA_pol_sf"/>
</dbReference>
<evidence type="ECO:0000313" key="3">
    <source>
        <dbReference type="EMBL" id="GEU87415.1"/>
    </source>
</evidence>
<accession>A0A6L2NS79</accession>
<reference evidence="3" key="1">
    <citation type="journal article" date="2019" name="Sci. Rep.">
        <title>Draft genome of Tanacetum cinerariifolium, the natural source of mosquito coil.</title>
        <authorList>
            <person name="Yamashiro T."/>
            <person name="Shiraishi A."/>
            <person name="Satake H."/>
            <person name="Nakayama K."/>
        </authorList>
    </citation>
    <scope>NUCLEOTIDE SEQUENCE</scope>
</reference>
<keyword evidence="3" id="KW-0548">Nucleotidyltransferase</keyword>
<proteinExistence type="predicted"/>
<keyword evidence="3" id="KW-0695">RNA-directed DNA polymerase</keyword>
<name>A0A6L2NS79_TANCI</name>
<dbReference type="PROSITE" id="PS50835">
    <property type="entry name" value="IG_LIKE"/>
    <property type="match status" value="1"/>
</dbReference>
<dbReference type="GO" id="GO:0003964">
    <property type="term" value="F:RNA-directed DNA polymerase activity"/>
    <property type="evidence" value="ECO:0007669"/>
    <property type="project" value="UniProtKB-KW"/>
</dbReference>
<evidence type="ECO:0000259" key="1">
    <source>
        <dbReference type="PROSITE" id="PS50835"/>
    </source>
</evidence>
<dbReference type="PROSITE" id="PS50878">
    <property type="entry name" value="RT_POL"/>
    <property type="match status" value="1"/>
</dbReference>
<dbReference type="SUPFAM" id="SSF56672">
    <property type="entry name" value="DNA/RNA polymerases"/>
    <property type="match status" value="1"/>
</dbReference>
<comment type="caution">
    <text evidence="3">The sequence shown here is derived from an EMBL/GenBank/DDBJ whole genome shotgun (WGS) entry which is preliminary data.</text>
</comment>